<name>A0ABS5N7I4_TSUPA</name>
<evidence type="ECO:0000256" key="4">
    <source>
        <dbReference type="ARBA" id="ARBA00022989"/>
    </source>
</evidence>
<protein>
    <submittedName>
        <fullName evidence="8">MFS transporter</fullName>
    </submittedName>
</protein>
<feature type="transmembrane region" description="Helical" evidence="6">
    <location>
        <begin position="233"/>
        <end position="250"/>
    </location>
</feature>
<feature type="transmembrane region" description="Helical" evidence="6">
    <location>
        <begin position="54"/>
        <end position="73"/>
    </location>
</feature>
<dbReference type="PANTHER" id="PTHR23501:SF154">
    <property type="entry name" value="MULTIDRUG-EFFLUX TRANSPORTER RV1634-RELATED"/>
    <property type="match status" value="1"/>
</dbReference>
<feature type="transmembrane region" description="Helical" evidence="6">
    <location>
        <begin position="170"/>
        <end position="189"/>
    </location>
</feature>
<keyword evidence="2" id="KW-0813">Transport</keyword>
<keyword evidence="5 6" id="KW-0472">Membrane</keyword>
<keyword evidence="3 6" id="KW-0812">Transmembrane</keyword>
<evidence type="ECO:0000256" key="5">
    <source>
        <dbReference type="ARBA" id="ARBA00023136"/>
    </source>
</evidence>
<evidence type="ECO:0000256" key="3">
    <source>
        <dbReference type="ARBA" id="ARBA00022692"/>
    </source>
</evidence>
<sequence>MTTDADVQTAPDRARLRWFLIGSVALIAFSAFETLAVGTVLPRAAAEFGATAEYSVAFGASFAAMIVAIAWVGPWVDRAGVKPPLITGALLFAAGLVIVGAAPGMGVLALGRGVQGLGSGLISVVLYAMVGRLVPEEGRPRVFAAYSTAWVVPSLVGPALAGLAVDTVGWRWVFLGLAGPSLLALAATLRATAGFDESPYRNDDPPNRGLLFAALAAGVSMAVAQFAAPKDGAGFLAVAVLCLAVALVATRRMLPAGSLTGRAGIPRLMLANLLIAGAFFAAEIYVPLYLVHVDRLSPFAAGSVMTGAAVLWALASQIQARIPATGVARRRLPLVGAGLLALALASVTAAFAADAPWPVIFVA</sequence>
<feature type="transmembrane region" description="Helical" evidence="6">
    <location>
        <begin position="334"/>
        <end position="353"/>
    </location>
</feature>
<dbReference type="PROSITE" id="PS50850">
    <property type="entry name" value="MFS"/>
    <property type="match status" value="1"/>
</dbReference>
<dbReference type="SUPFAM" id="SSF103473">
    <property type="entry name" value="MFS general substrate transporter"/>
    <property type="match status" value="1"/>
</dbReference>
<feature type="transmembrane region" description="Helical" evidence="6">
    <location>
        <begin position="270"/>
        <end position="290"/>
    </location>
</feature>
<dbReference type="PANTHER" id="PTHR23501">
    <property type="entry name" value="MAJOR FACILITATOR SUPERFAMILY"/>
    <property type="match status" value="1"/>
</dbReference>
<evidence type="ECO:0000259" key="7">
    <source>
        <dbReference type="PROSITE" id="PS50850"/>
    </source>
</evidence>
<dbReference type="RefSeq" id="WP_212552718.1">
    <property type="nucleotide sequence ID" value="NZ_JAGXOE010000002.1"/>
</dbReference>
<proteinExistence type="predicted"/>
<keyword evidence="9" id="KW-1185">Reference proteome</keyword>
<reference evidence="8 9" key="1">
    <citation type="submission" date="2021-04" db="EMBL/GenBank/DDBJ databases">
        <title>Whole genome sequence analysis of a thiophenic sulfur metabolizing bacteria.</title>
        <authorList>
            <person name="Akhtar N."/>
            <person name="Akram J."/>
            <person name="Aslam A."/>
        </authorList>
    </citation>
    <scope>NUCLEOTIDE SEQUENCE [LARGE SCALE GENOMIC DNA]</scope>
    <source>
        <strain evidence="8 9">3OW</strain>
    </source>
</reference>
<feature type="transmembrane region" description="Helical" evidence="6">
    <location>
        <begin position="116"/>
        <end position="135"/>
    </location>
</feature>
<evidence type="ECO:0000256" key="1">
    <source>
        <dbReference type="ARBA" id="ARBA00004651"/>
    </source>
</evidence>
<organism evidence="8 9">
    <name type="scientific">Tsukamurella paurometabola</name>
    <name type="common">Corynebacterium paurometabolum</name>
    <dbReference type="NCBI Taxonomy" id="2061"/>
    <lineage>
        <taxon>Bacteria</taxon>
        <taxon>Bacillati</taxon>
        <taxon>Actinomycetota</taxon>
        <taxon>Actinomycetes</taxon>
        <taxon>Mycobacteriales</taxon>
        <taxon>Tsukamurellaceae</taxon>
        <taxon>Tsukamurella</taxon>
    </lineage>
</organism>
<keyword evidence="4 6" id="KW-1133">Transmembrane helix</keyword>
<gene>
    <name evidence="8" type="ORF">KFZ73_01470</name>
</gene>
<evidence type="ECO:0000313" key="9">
    <source>
        <dbReference type="Proteomes" id="UP000676853"/>
    </source>
</evidence>
<evidence type="ECO:0000313" key="8">
    <source>
        <dbReference type="EMBL" id="MBS4099897.1"/>
    </source>
</evidence>
<accession>A0ABS5N7I4</accession>
<feature type="transmembrane region" description="Helical" evidence="6">
    <location>
        <begin position="85"/>
        <end position="110"/>
    </location>
</feature>
<feature type="transmembrane region" description="Helical" evidence="6">
    <location>
        <begin position="296"/>
        <end position="314"/>
    </location>
</feature>
<feature type="transmembrane region" description="Helical" evidence="6">
    <location>
        <begin position="18"/>
        <end position="42"/>
    </location>
</feature>
<evidence type="ECO:0000256" key="2">
    <source>
        <dbReference type="ARBA" id="ARBA00022448"/>
    </source>
</evidence>
<comment type="caution">
    <text evidence="8">The sequence shown here is derived from an EMBL/GenBank/DDBJ whole genome shotgun (WGS) entry which is preliminary data.</text>
</comment>
<dbReference type="EMBL" id="JAGXOE010000002">
    <property type="protein sequence ID" value="MBS4099897.1"/>
    <property type="molecule type" value="Genomic_DNA"/>
</dbReference>
<dbReference type="InterPro" id="IPR036259">
    <property type="entry name" value="MFS_trans_sf"/>
</dbReference>
<feature type="domain" description="Major facilitator superfamily (MFS) profile" evidence="7">
    <location>
        <begin position="19"/>
        <end position="363"/>
    </location>
</feature>
<comment type="subcellular location">
    <subcellularLocation>
        <location evidence="1">Cell membrane</location>
        <topology evidence="1">Multi-pass membrane protein</topology>
    </subcellularLocation>
</comment>
<dbReference type="Proteomes" id="UP000676853">
    <property type="component" value="Unassembled WGS sequence"/>
</dbReference>
<dbReference type="InterPro" id="IPR020846">
    <property type="entry name" value="MFS_dom"/>
</dbReference>
<feature type="transmembrane region" description="Helical" evidence="6">
    <location>
        <begin position="210"/>
        <end position="227"/>
    </location>
</feature>
<dbReference type="InterPro" id="IPR011701">
    <property type="entry name" value="MFS"/>
</dbReference>
<dbReference type="Gene3D" id="1.20.1250.20">
    <property type="entry name" value="MFS general substrate transporter like domains"/>
    <property type="match status" value="1"/>
</dbReference>
<dbReference type="Pfam" id="PF07690">
    <property type="entry name" value="MFS_1"/>
    <property type="match status" value="1"/>
</dbReference>
<feature type="transmembrane region" description="Helical" evidence="6">
    <location>
        <begin position="142"/>
        <end position="164"/>
    </location>
</feature>
<evidence type="ECO:0000256" key="6">
    <source>
        <dbReference type="SAM" id="Phobius"/>
    </source>
</evidence>